<feature type="region of interest" description="Disordered" evidence="1">
    <location>
        <begin position="30"/>
        <end position="53"/>
    </location>
</feature>
<feature type="chain" id="PRO_5016763872" evidence="2">
    <location>
        <begin position="26"/>
        <end position="119"/>
    </location>
</feature>
<dbReference type="RefSeq" id="WP_116957338.1">
    <property type="nucleotide sequence ID" value="NZ_QVLS01000001.1"/>
</dbReference>
<evidence type="ECO:0000313" key="4">
    <source>
        <dbReference type="Proteomes" id="UP000261931"/>
    </source>
</evidence>
<dbReference type="Proteomes" id="UP000261931">
    <property type="component" value="Unassembled WGS sequence"/>
</dbReference>
<accession>A0A372EPW7</accession>
<keyword evidence="4" id="KW-1185">Reference proteome</keyword>
<organism evidence="3 4">
    <name type="scientific">Hydrogenophaga borbori</name>
    <dbReference type="NCBI Taxonomy" id="2294117"/>
    <lineage>
        <taxon>Bacteria</taxon>
        <taxon>Pseudomonadati</taxon>
        <taxon>Pseudomonadota</taxon>
        <taxon>Betaproteobacteria</taxon>
        <taxon>Burkholderiales</taxon>
        <taxon>Comamonadaceae</taxon>
        <taxon>Hydrogenophaga</taxon>
    </lineage>
</organism>
<feature type="signal peptide" evidence="2">
    <location>
        <begin position="1"/>
        <end position="25"/>
    </location>
</feature>
<evidence type="ECO:0000313" key="3">
    <source>
        <dbReference type="EMBL" id="RFP82663.1"/>
    </source>
</evidence>
<dbReference type="Pfam" id="PF11604">
    <property type="entry name" value="CusF_Ec"/>
    <property type="match status" value="1"/>
</dbReference>
<keyword evidence="2" id="KW-0732">Signal</keyword>
<name>A0A372EPW7_9BURK</name>
<comment type="caution">
    <text evidence="3">The sequence shown here is derived from an EMBL/GenBank/DDBJ whole genome shotgun (WGS) entry which is preliminary data.</text>
</comment>
<sequence length="119" mass="12780">MKKIVPALASGALAALLSLAPPAFAQGMDHGRMGSGATMGMQQNHPLVEGEVRRVDKENGKITLRHGEIKNMDMPPMTMVFVVRDKAMLDGIAVGDKVQFTAVQDKGQMVVESIKPLKP</sequence>
<proteinExistence type="predicted"/>
<evidence type="ECO:0000256" key="1">
    <source>
        <dbReference type="SAM" id="MobiDB-lite"/>
    </source>
</evidence>
<dbReference type="Gene3D" id="2.40.50.320">
    <property type="entry name" value="Copper binding periplasmic protein CusF"/>
    <property type="match status" value="1"/>
</dbReference>
<dbReference type="InterPro" id="IPR042230">
    <property type="entry name" value="CusF_sf"/>
</dbReference>
<reference evidence="3 4" key="1">
    <citation type="submission" date="2018-08" db="EMBL/GenBank/DDBJ databases">
        <title>Hydrogenophaga sp. LA-38 isolated from sludge.</title>
        <authorList>
            <person name="Im W.-T."/>
        </authorList>
    </citation>
    <scope>NUCLEOTIDE SEQUENCE [LARGE SCALE GENOMIC DNA]</scope>
    <source>
        <strain evidence="3 4">LA-38</strain>
    </source>
</reference>
<dbReference type="InterPro" id="IPR021647">
    <property type="entry name" value="CusF_Ec"/>
</dbReference>
<evidence type="ECO:0000256" key="2">
    <source>
        <dbReference type="SAM" id="SignalP"/>
    </source>
</evidence>
<protein>
    <submittedName>
        <fullName evidence="3">Copper-binding protein</fullName>
    </submittedName>
</protein>
<dbReference type="EMBL" id="QVLS01000001">
    <property type="protein sequence ID" value="RFP82663.1"/>
    <property type="molecule type" value="Genomic_DNA"/>
</dbReference>
<dbReference type="AlphaFoldDB" id="A0A372EPW7"/>
<gene>
    <name evidence="3" type="ORF">DY262_02225</name>
</gene>